<dbReference type="InterPro" id="IPR036097">
    <property type="entry name" value="HisK_dim/P_sf"/>
</dbReference>
<dbReference type="InterPro" id="IPR003594">
    <property type="entry name" value="HATPase_dom"/>
</dbReference>
<evidence type="ECO:0000259" key="12">
    <source>
        <dbReference type="PROSITE" id="PS50109"/>
    </source>
</evidence>
<dbReference type="SMART" id="SM00388">
    <property type="entry name" value="HisKA"/>
    <property type="match status" value="1"/>
</dbReference>
<evidence type="ECO:0000313" key="14">
    <source>
        <dbReference type="Proteomes" id="UP001139534"/>
    </source>
</evidence>
<dbReference type="PANTHER" id="PTHR45339:SF1">
    <property type="entry name" value="HYBRID SIGNAL TRANSDUCTION HISTIDINE KINASE J"/>
    <property type="match status" value="1"/>
</dbReference>
<evidence type="ECO:0000256" key="6">
    <source>
        <dbReference type="ARBA" id="ARBA00022741"/>
    </source>
</evidence>
<comment type="caution">
    <text evidence="13">The sequence shown here is derived from an EMBL/GenBank/DDBJ whole genome shotgun (WGS) entry which is preliminary data.</text>
</comment>
<evidence type="ECO:0000256" key="11">
    <source>
        <dbReference type="SAM" id="Coils"/>
    </source>
</evidence>
<dbReference type="RefSeq" id="WP_248551388.1">
    <property type="nucleotide sequence ID" value="NZ_JALPRK010000005.1"/>
</dbReference>
<dbReference type="InterPro" id="IPR036890">
    <property type="entry name" value="HATPase_C_sf"/>
</dbReference>
<dbReference type="Pfam" id="PF00512">
    <property type="entry name" value="HisKA"/>
    <property type="match status" value="1"/>
</dbReference>
<feature type="coiled-coil region" evidence="11">
    <location>
        <begin position="12"/>
        <end position="39"/>
    </location>
</feature>
<dbReference type="GO" id="GO:0005524">
    <property type="term" value="F:ATP binding"/>
    <property type="evidence" value="ECO:0007669"/>
    <property type="project" value="UniProtKB-KW"/>
</dbReference>
<dbReference type="SMART" id="SM00387">
    <property type="entry name" value="HATPase_c"/>
    <property type="match status" value="1"/>
</dbReference>
<evidence type="ECO:0000256" key="1">
    <source>
        <dbReference type="ARBA" id="ARBA00000085"/>
    </source>
</evidence>
<evidence type="ECO:0000256" key="5">
    <source>
        <dbReference type="ARBA" id="ARBA00022679"/>
    </source>
</evidence>
<keyword evidence="7" id="KW-0418">Kinase</keyword>
<evidence type="ECO:0000256" key="10">
    <source>
        <dbReference type="ARBA" id="ARBA00074306"/>
    </source>
</evidence>
<evidence type="ECO:0000256" key="3">
    <source>
        <dbReference type="ARBA" id="ARBA00012438"/>
    </source>
</evidence>
<evidence type="ECO:0000256" key="2">
    <source>
        <dbReference type="ARBA" id="ARBA00006402"/>
    </source>
</evidence>
<dbReference type="InterPro" id="IPR005467">
    <property type="entry name" value="His_kinase_dom"/>
</dbReference>
<keyword evidence="14" id="KW-1185">Reference proteome</keyword>
<keyword evidence="6" id="KW-0547">Nucleotide-binding</keyword>
<feature type="domain" description="Histidine kinase" evidence="12">
    <location>
        <begin position="53"/>
        <end position="274"/>
    </location>
</feature>
<evidence type="ECO:0000313" key="13">
    <source>
        <dbReference type="EMBL" id="MCK8487185.1"/>
    </source>
</evidence>
<keyword evidence="5" id="KW-0808">Transferase</keyword>
<proteinExistence type="inferred from homology"/>
<evidence type="ECO:0000256" key="9">
    <source>
        <dbReference type="ARBA" id="ARBA00023012"/>
    </source>
</evidence>
<keyword evidence="8 13" id="KW-0067">ATP-binding</keyword>
<name>A0A9X1XX46_9BACL</name>
<keyword evidence="4" id="KW-0597">Phosphoprotein</keyword>
<comment type="catalytic activity">
    <reaction evidence="1">
        <text>ATP + protein L-histidine = ADP + protein N-phospho-L-histidine.</text>
        <dbReference type="EC" id="2.7.13.3"/>
    </reaction>
</comment>
<accession>A0A9X1XX46</accession>
<organism evidence="13 14">
    <name type="scientific">Paenibacillus mellifer</name>
    <dbReference type="NCBI Taxonomy" id="2937794"/>
    <lineage>
        <taxon>Bacteria</taxon>
        <taxon>Bacillati</taxon>
        <taxon>Bacillota</taxon>
        <taxon>Bacilli</taxon>
        <taxon>Bacillales</taxon>
        <taxon>Paenibacillaceae</taxon>
        <taxon>Paenibacillus</taxon>
    </lineage>
</organism>
<evidence type="ECO:0000256" key="8">
    <source>
        <dbReference type="ARBA" id="ARBA00022840"/>
    </source>
</evidence>
<dbReference type="EC" id="2.7.13.3" evidence="3"/>
<dbReference type="SUPFAM" id="SSF47384">
    <property type="entry name" value="Homodimeric domain of signal transducing histidine kinase"/>
    <property type="match status" value="1"/>
</dbReference>
<dbReference type="Gene3D" id="3.30.565.10">
    <property type="entry name" value="Histidine kinase-like ATPase, C-terminal domain"/>
    <property type="match status" value="1"/>
</dbReference>
<dbReference type="CDD" id="cd00082">
    <property type="entry name" value="HisKA"/>
    <property type="match status" value="1"/>
</dbReference>
<dbReference type="SUPFAM" id="SSF55874">
    <property type="entry name" value="ATPase domain of HSP90 chaperone/DNA topoisomerase II/histidine kinase"/>
    <property type="match status" value="1"/>
</dbReference>
<protein>
    <recommendedName>
        <fullName evidence="10">Circadian input-output histidine kinase CikA</fullName>
        <ecNumber evidence="3">2.7.13.3</ecNumber>
    </recommendedName>
</protein>
<gene>
    <name evidence="13" type="ORF">M0651_08390</name>
</gene>
<dbReference type="EMBL" id="JALPRK010000005">
    <property type="protein sequence ID" value="MCK8487185.1"/>
    <property type="molecule type" value="Genomic_DNA"/>
</dbReference>
<keyword evidence="9" id="KW-0902">Two-component regulatory system</keyword>
<keyword evidence="11" id="KW-0175">Coiled coil</keyword>
<sequence length="283" mass="31699">MPGVDFAKMKDMDGSKRALEQKGREIELLNRELTKAKAAATAGDQAKRDFLAMIGHEIRSPLNGVFVMCELLLETELTEEQKRYAGLIYHNANALLSMFNDILDFTQLGQEGLNQEETPFALRESIRDILALFHQEIAGKGVELYFAVEEQIPDLLYGDIRRLRKVLMHLLANAVKFTDQGRIYLITGSTPAESGRIKLSFTIRDTGIGIPKDKMFRLFEPFTQFDSAMTRRYGGLGMGLAVCQKLVNQLGGELQTKPLEENGTVFTFSVTLWSRAPGVTESL</sequence>
<dbReference type="Pfam" id="PF02518">
    <property type="entry name" value="HATPase_c"/>
    <property type="match status" value="1"/>
</dbReference>
<dbReference type="Gene3D" id="1.10.287.130">
    <property type="match status" value="1"/>
</dbReference>
<dbReference type="InterPro" id="IPR003661">
    <property type="entry name" value="HisK_dim/P_dom"/>
</dbReference>
<dbReference type="PROSITE" id="PS50109">
    <property type="entry name" value="HIS_KIN"/>
    <property type="match status" value="1"/>
</dbReference>
<evidence type="ECO:0000256" key="7">
    <source>
        <dbReference type="ARBA" id="ARBA00022777"/>
    </source>
</evidence>
<evidence type="ECO:0000256" key="4">
    <source>
        <dbReference type="ARBA" id="ARBA00022553"/>
    </source>
</evidence>
<reference evidence="13" key="1">
    <citation type="submission" date="2022-04" db="EMBL/GenBank/DDBJ databases">
        <authorList>
            <person name="Seo M.-J."/>
        </authorList>
    </citation>
    <scope>NUCLEOTIDE SEQUENCE</scope>
    <source>
        <strain evidence="13">MBLB2552</strain>
    </source>
</reference>
<dbReference type="AlphaFoldDB" id="A0A9X1XX46"/>
<comment type="similarity">
    <text evidence="2">In the N-terminal section; belongs to the phytochrome family.</text>
</comment>
<dbReference type="CDD" id="cd16922">
    <property type="entry name" value="HATPase_EvgS-ArcB-TorS-like"/>
    <property type="match status" value="1"/>
</dbReference>
<dbReference type="PRINTS" id="PR00344">
    <property type="entry name" value="BCTRLSENSOR"/>
</dbReference>
<dbReference type="GO" id="GO:0000155">
    <property type="term" value="F:phosphorelay sensor kinase activity"/>
    <property type="evidence" value="ECO:0007669"/>
    <property type="project" value="InterPro"/>
</dbReference>
<dbReference type="FunFam" id="3.30.565.10:FF:000010">
    <property type="entry name" value="Sensor histidine kinase RcsC"/>
    <property type="match status" value="1"/>
</dbReference>
<dbReference type="PANTHER" id="PTHR45339">
    <property type="entry name" value="HYBRID SIGNAL TRANSDUCTION HISTIDINE KINASE J"/>
    <property type="match status" value="1"/>
</dbReference>
<dbReference type="InterPro" id="IPR004358">
    <property type="entry name" value="Sig_transdc_His_kin-like_C"/>
</dbReference>
<dbReference type="Proteomes" id="UP001139534">
    <property type="component" value="Unassembled WGS sequence"/>
</dbReference>